<name>W3WVY2_PESFW</name>
<evidence type="ECO:0008006" key="4">
    <source>
        <dbReference type="Google" id="ProtNLM"/>
    </source>
</evidence>
<dbReference type="KEGG" id="pfy:PFICI_10041"/>
<keyword evidence="1" id="KW-0812">Transmembrane</keyword>
<sequence length="1089" mass="123105">MADPISLVGTAVGVASFALQLYFGISTYIERIRCRKEDLESVERRLQSFRVSITAIEAVEQRLHNGVPTITSPTPLAECIEGCKDELVALKSFWEKFNGQGIRTSDLRDRIKEKAREISYPFRREDLSRLEDRLGQATQILNTSLQAIHVDLELSEAQSIDLIRDDTRSIATRIDHVSNTLEMVGQGIGGASGRLDGMSTTLALLSQNYQSTRDASRRIEQGVGALQTHYSALQEVVKMNSEEQMAELRELIHMLRALHSNMLGQQNVSETLVNPYHTVCDGSKFENSEVSQSSGVSMRMQLMPRSKPSSQDRQLRQSDWERVPFCTCAHTHPKWFIWNISKSLWFQGDFQRFRHHQACPMAKVQHLRHQNSSRLRVEMVGIIQSWRTSFALACGFGNGIEIAPSIACVRVVDDKSPLALANHIILHARVCGSIAQTKVYEILFQKLKQLYREGRASLMDVQKNGLSIVDCLVLALSMCVSEDGIMTQVGTVGLMPTSWDVLLMVLWRLENGRTNENADGIVACRRLMKSFSDVGCDIEESSVIHKQQGSGWGLFYEVTAFRYTSNLTEYISSPVQAAIQERDYEKLQEALCKNPAHLKRRLMPLNLGVLAISITWPRGLKLMVNTLKENDMVEDQLFEIAQALSFAAHCYRERLLSEAATKRNIDKPCEHIGCTEVLQPLLDLGIPCDYHTKVDYSMLFWECEYGQKMLLMKLKAQRDELSRLARQHLDPDILSSFRITEHTVLDAEAGHICQQLEAHHVRIPGLLCVPLSWHSVYKELRCEAAPVTLLQAIWDAGFHDLGADDIVSHALCSNPSCMEWFLDHGINLEHTLETSEGSFSVAHLSAAAIAMSLRYTHKAKRNNSGLFEYVSRLRKTDMVDKCGCHCSPAGCSPFKILLHTVLALSEFSWPSEYLSRAETLGILMNTHMGQRGISEGVHVQVIRLFTFEKLGLSHSCCSRVKNDRRRYRSSYGLSSPREEEDAREMMEEDGDLLRQLDELMVEFELEYTRSCESLQEFLEGYWTRRMDGVLNALSKSTMSAQQRSAAEDVGVIWETGKISAKRSTRGPKEDSSLLRLGQFEYWAKTIDGL</sequence>
<keyword evidence="1" id="KW-1133">Transmembrane helix</keyword>
<dbReference type="HOGENOM" id="CLU_008751_1_0_1"/>
<protein>
    <recommendedName>
        <fullName evidence="4">Fungal N-terminal domain-containing protein</fullName>
    </recommendedName>
</protein>
<dbReference type="GeneID" id="19275054"/>
<accession>W3WVY2</accession>
<dbReference type="RefSeq" id="XP_007836813.1">
    <property type="nucleotide sequence ID" value="XM_007838622.1"/>
</dbReference>
<gene>
    <name evidence="2" type="ORF">PFICI_10041</name>
</gene>
<evidence type="ECO:0000313" key="3">
    <source>
        <dbReference type="Proteomes" id="UP000030651"/>
    </source>
</evidence>
<keyword evidence="1" id="KW-0472">Membrane</keyword>
<evidence type="ECO:0000313" key="2">
    <source>
        <dbReference type="EMBL" id="ETS77979.1"/>
    </source>
</evidence>
<organism evidence="2 3">
    <name type="scientific">Pestalotiopsis fici (strain W106-1 / CGMCC3.15140)</name>
    <dbReference type="NCBI Taxonomy" id="1229662"/>
    <lineage>
        <taxon>Eukaryota</taxon>
        <taxon>Fungi</taxon>
        <taxon>Dikarya</taxon>
        <taxon>Ascomycota</taxon>
        <taxon>Pezizomycotina</taxon>
        <taxon>Sordariomycetes</taxon>
        <taxon>Xylariomycetidae</taxon>
        <taxon>Amphisphaeriales</taxon>
        <taxon>Sporocadaceae</taxon>
        <taxon>Pestalotiopsis</taxon>
    </lineage>
</organism>
<feature type="transmembrane region" description="Helical" evidence="1">
    <location>
        <begin position="7"/>
        <end position="29"/>
    </location>
</feature>
<evidence type="ECO:0000256" key="1">
    <source>
        <dbReference type="SAM" id="Phobius"/>
    </source>
</evidence>
<dbReference type="EMBL" id="KI912115">
    <property type="protein sequence ID" value="ETS77979.1"/>
    <property type="molecule type" value="Genomic_DNA"/>
</dbReference>
<proteinExistence type="predicted"/>
<dbReference type="eggNOG" id="ENOG502SM1I">
    <property type="taxonomic scope" value="Eukaryota"/>
</dbReference>
<keyword evidence="3" id="KW-1185">Reference proteome</keyword>
<dbReference type="AlphaFoldDB" id="W3WVY2"/>
<dbReference type="OrthoDB" id="1577640at2759"/>
<reference evidence="3" key="1">
    <citation type="journal article" date="2015" name="BMC Genomics">
        <title>Genomic and transcriptomic analysis of the endophytic fungus Pestalotiopsis fici reveals its lifestyle and high potential for synthesis of natural products.</title>
        <authorList>
            <person name="Wang X."/>
            <person name="Zhang X."/>
            <person name="Liu L."/>
            <person name="Xiang M."/>
            <person name="Wang W."/>
            <person name="Sun X."/>
            <person name="Che Y."/>
            <person name="Guo L."/>
            <person name="Liu G."/>
            <person name="Guo L."/>
            <person name="Wang C."/>
            <person name="Yin W.B."/>
            <person name="Stadler M."/>
            <person name="Zhang X."/>
            <person name="Liu X."/>
        </authorList>
    </citation>
    <scope>NUCLEOTIDE SEQUENCE [LARGE SCALE GENOMIC DNA]</scope>
    <source>
        <strain evidence="3">W106-1 / CGMCC3.15140</strain>
    </source>
</reference>
<dbReference type="Proteomes" id="UP000030651">
    <property type="component" value="Unassembled WGS sequence"/>
</dbReference>
<dbReference type="OMA" id="NINIHHE"/>
<dbReference type="InParanoid" id="W3WVY2"/>